<dbReference type="Gene3D" id="2.60.120.330">
    <property type="entry name" value="B-lactam Antibiotic, Isopenicillin N Synthase, Chain"/>
    <property type="match status" value="1"/>
</dbReference>
<dbReference type="Proteomes" id="UP001530293">
    <property type="component" value="Unassembled WGS sequence"/>
</dbReference>
<comment type="caution">
    <text evidence="6">The sequence shown here is derived from an EMBL/GenBank/DDBJ whole genome shotgun (WGS) entry which is preliminary data.</text>
</comment>
<name>A0ABD3MNS7_9STRA</name>
<comment type="similarity">
    <text evidence="1">Belongs to the aspartyl/asparaginyl beta-hydroxylase family.</text>
</comment>
<evidence type="ECO:0000313" key="6">
    <source>
        <dbReference type="EMBL" id="KAL3765549.1"/>
    </source>
</evidence>
<keyword evidence="3" id="KW-0560">Oxidoreductase</keyword>
<feature type="region of interest" description="Disordered" evidence="4">
    <location>
        <begin position="77"/>
        <end position="118"/>
    </location>
</feature>
<dbReference type="PANTHER" id="PTHR46332">
    <property type="entry name" value="ASPARTATE BETA-HYDROXYLASE DOMAIN-CONTAINING PROTEIN 2"/>
    <property type="match status" value="1"/>
</dbReference>
<protein>
    <recommendedName>
        <fullName evidence="5">Aspartyl/asparaginy/proline hydroxylase domain-containing protein</fullName>
    </recommendedName>
</protein>
<gene>
    <name evidence="6" type="ORF">ACHAWU_003090</name>
</gene>
<evidence type="ECO:0000256" key="1">
    <source>
        <dbReference type="ARBA" id="ARBA00007730"/>
    </source>
</evidence>
<dbReference type="Pfam" id="PF05118">
    <property type="entry name" value="Asp_Arg_Hydrox"/>
    <property type="match status" value="1"/>
</dbReference>
<dbReference type="PANTHER" id="PTHR46332:SF5">
    <property type="entry name" value="ASPARTATE BETA-HYDROXYLASE DOMAIN CONTAINING 2"/>
    <property type="match status" value="1"/>
</dbReference>
<proteinExistence type="inferred from homology"/>
<evidence type="ECO:0000256" key="4">
    <source>
        <dbReference type="SAM" id="MobiDB-lite"/>
    </source>
</evidence>
<dbReference type="GO" id="GO:0051213">
    <property type="term" value="F:dioxygenase activity"/>
    <property type="evidence" value="ECO:0007669"/>
    <property type="project" value="UniProtKB-KW"/>
</dbReference>
<accession>A0ABD3MNS7</accession>
<dbReference type="SUPFAM" id="SSF51197">
    <property type="entry name" value="Clavaminate synthase-like"/>
    <property type="match status" value="1"/>
</dbReference>
<reference evidence="6 7" key="1">
    <citation type="submission" date="2024-10" db="EMBL/GenBank/DDBJ databases">
        <title>Updated reference genomes for cyclostephanoid diatoms.</title>
        <authorList>
            <person name="Roberts W.R."/>
            <person name="Alverson A.J."/>
        </authorList>
    </citation>
    <scope>NUCLEOTIDE SEQUENCE [LARGE SCALE GENOMIC DNA]</scope>
    <source>
        <strain evidence="6 7">AJA232-27</strain>
    </source>
</reference>
<evidence type="ECO:0000256" key="3">
    <source>
        <dbReference type="ARBA" id="ARBA00023002"/>
    </source>
</evidence>
<keyword evidence="7" id="KW-1185">Reference proteome</keyword>
<sequence length="452" mass="50818">MLHTPYAIATKLNFNLQFIDRGMMQVALLSTVSLFGLLALTATEAFVPTSLHITSTSSNVLHPLKSHIRLYAKKNTRSTGGGGFGSSSSSATPPKGKKGRSTDLISVLNDDDDSKKDEKKFSRTFVKTDQEQLLNDLAAKSSRTIIGQAVSKSPDYASPDMDPFWSLLPSLISTKFPNANDTQLKRVAGMVEFSLGLRDNVLEDDVISNPWRPHDELHAYMPGLGPTEPFLDPDQLDLCRQLSEHYDVIRKEYESLYENRFDRKGNDRFQSVTSMNYESGWKTMVLFYNGHRIKDFPYHLCPVTTRILESVPLAGRIAGFNRQQPLSGIPNHSDGNNMWLTCQMGIKVPPPIVQTSVGEDTAVVSSSASPAYIRVGPEIRHWREGQCLLYDTTYEHETYNAHPTEERVVLHVDFFNTLKMTKLEIEVLQYIYDMREQFMKAEGVAKVGAQLL</sequence>
<evidence type="ECO:0000256" key="2">
    <source>
        <dbReference type="ARBA" id="ARBA00022964"/>
    </source>
</evidence>
<dbReference type="AlphaFoldDB" id="A0ABD3MNS7"/>
<feature type="domain" description="Aspartyl/asparaginy/proline hydroxylase" evidence="5">
    <location>
        <begin position="244"/>
        <end position="415"/>
    </location>
</feature>
<dbReference type="InterPro" id="IPR007803">
    <property type="entry name" value="Asp/Arg/Pro-Hydrxlase"/>
</dbReference>
<dbReference type="InterPro" id="IPR027443">
    <property type="entry name" value="IPNS-like_sf"/>
</dbReference>
<keyword evidence="2" id="KW-0223">Dioxygenase</keyword>
<organism evidence="6 7">
    <name type="scientific">Discostella pseudostelligera</name>
    <dbReference type="NCBI Taxonomy" id="259834"/>
    <lineage>
        <taxon>Eukaryota</taxon>
        <taxon>Sar</taxon>
        <taxon>Stramenopiles</taxon>
        <taxon>Ochrophyta</taxon>
        <taxon>Bacillariophyta</taxon>
        <taxon>Coscinodiscophyceae</taxon>
        <taxon>Thalassiosirophycidae</taxon>
        <taxon>Stephanodiscales</taxon>
        <taxon>Stephanodiscaceae</taxon>
        <taxon>Discostella</taxon>
    </lineage>
</organism>
<evidence type="ECO:0000259" key="5">
    <source>
        <dbReference type="Pfam" id="PF05118"/>
    </source>
</evidence>
<evidence type="ECO:0000313" key="7">
    <source>
        <dbReference type="Proteomes" id="UP001530293"/>
    </source>
</evidence>
<dbReference type="EMBL" id="JALLBG020000095">
    <property type="protein sequence ID" value="KAL3765549.1"/>
    <property type="molecule type" value="Genomic_DNA"/>
</dbReference>
<dbReference type="InterPro" id="IPR051821">
    <property type="entry name" value="Asp/Asn_beta-hydroxylase"/>
</dbReference>